<gene>
    <name evidence="6" type="ORF">AR1Y2_1110</name>
</gene>
<dbReference type="Gene3D" id="1.20.120.1630">
    <property type="match status" value="1"/>
</dbReference>
<feature type="transmembrane region" description="Helical" evidence="5">
    <location>
        <begin position="70"/>
        <end position="95"/>
    </location>
</feature>
<evidence type="ECO:0008006" key="8">
    <source>
        <dbReference type="Google" id="ProtNLM"/>
    </source>
</evidence>
<feature type="transmembrane region" description="Helical" evidence="5">
    <location>
        <begin position="115"/>
        <end position="141"/>
    </location>
</feature>
<keyword evidence="7" id="KW-1185">Reference proteome</keyword>
<dbReference type="GO" id="GO:0012505">
    <property type="term" value="C:endomembrane system"/>
    <property type="evidence" value="ECO:0007669"/>
    <property type="project" value="UniProtKB-SubCell"/>
</dbReference>
<evidence type="ECO:0000256" key="4">
    <source>
        <dbReference type="ARBA" id="ARBA00023136"/>
    </source>
</evidence>
<accession>A0A4P8IFL5</accession>
<sequence>MKINGFLLLIPFLLIRFGFLSILSKGAVKRAAYFPPMNGSEVPAYWIYQISNAAIFIYLWFLTVKIEGTWLFVAGLVIYLAGLVLCAVSMLDFSAPSETGLNYKGVYRFSRNPMYVSYFVCFLGCAVLTRSLILYGFVLIFQITSHWIILSEERWCIEKFGEVYRQYMKKVRRYL</sequence>
<name>A0A4P8IFL5_9FIRM</name>
<keyword evidence="2 5" id="KW-0812">Transmembrane</keyword>
<feature type="transmembrane region" description="Helical" evidence="5">
    <location>
        <begin position="44"/>
        <end position="63"/>
    </location>
</feature>
<keyword evidence="4 5" id="KW-0472">Membrane</keyword>
<evidence type="ECO:0000256" key="2">
    <source>
        <dbReference type="ARBA" id="ARBA00022692"/>
    </source>
</evidence>
<evidence type="ECO:0000313" key="7">
    <source>
        <dbReference type="Proteomes" id="UP000298653"/>
    </source>
</evidence>
<evidence type="ECO:0000256" key="5">
    <source>
        <dbReference type="SAM" id="Phobius"/>
    </source>
</evidence>
<proteinExistence type="predicted"/>
<evidence type="ECO:0000256" key="3">
    <source>
        <dbReference type="ARBA" id="ARBA00022989"/>
    </source>
</evidence>
<dbReference type="EMBL" id="CP040058">
    <property type="protein sequence ID" value="QCP34564.1"/>
    <property type="molecule type" value="Genomic_DNA"/>
</dbReference>
<dbReference type="RefSeq" id="WP_137328089.1">
    <property type="nucleotide sequence ID" value="NZ_CP040058.1"/>
</dbReference>
<reference evidence="6 7" key="1">
    <citation type="submission" date="2019-05" db="EMBL/GenBank/DDBJ databases">
        <title>Complete genome sequencing of Anaerostipes rhamnosivorans.</title>
        <authorList>
            <person name="Bui T.P.N."/>
            <person name="de Vos W.M."/>
        </authorList>
    </citation>
    <scope>NUCLEOTIDE SEQUENCE [LARGE SCALE GENOMIC DNA]</scope>
    <source>
        <strain evidence="6 7">1y2</strain>
    </source>
</reference>
<protein>
    <recommendedName>
        <fullName evidence="8">Phospholipid methyltransferase</fullName>
    </recommendedName>
</protein>
<dbReference type="OrthoDB" id="272002at2"/>
<dbReference type="InterPro" id="IPR007318">
    <property type="entry name" value="Phopholipid_MeTrfase"/>
</dbReference>
<dbReference type="Proteomes" id="UP000298653">
    <property type="component" value="Chromosome"/>
</dbReference>
<evidence type="ECO:0000313" key="6">
    <source>
        <dbReference type="EMBL" id="QCP34564.1"/>
    </source>
</evidence>
<comment type="subcellular location">
    <subcellularLocation>
        <location evidence="1">Endomembrane system</location>
        <topology evidence="1">Multi-pass membrane protein</topology>
    </subcellularLocation>
</comment>
<dbReference type="AlphaFoldDB" id="A0A4P8IFL5"/>
<dbReference type="Pfam" id="PF04191">
    <property type="entry name" value="PEMT"/>
    <property type="match status" value="1"/>
</dbReference>
<evidence type="ECO:0000256" key="1">
    <source>
        <dbReference type="ARBA" id="ARBA00004127"/>
    </source>
</evidence>
<keyword evidence="3 5" id="KW-1133">Transmembrane helix</keyword>
<organism evidence="6 7">
    <name type="scientific">Anaerostipes rhamnosivorans</name>
    <dbReference type="NCBI Taxonomy" id="1229621"/>
    <lineage>
        <taxon>Bacteria</taxon>
        <taxon>Bacillati</taxon>
        <taxon>Bacillota</taxon>
        <taxon>Clostridia</taxon>
        <taxon>Lachnospirales</taxon>
        <taxon>Lachnospiraceae</taxon>
        <taxon>Anaerostipes</taxon>
    </lineage>
</organism>
<dbReference type="KEGG" id="arf:AR1Y2_1110"/>